<sequence length="492" mass="54373">MGEKDPTGELGKVAEILPDIADPDAGLSEEERQAMEKKLMWKLDMALIPWLTILYLLAFLDRANMGNAKIAGLSHDLGLSTSQFNATLTIFFVSYSVFEPLTNVLLKRLRPSRFIATIMVLWGLNMTFMGFVHNWSGLMAARWFLGLAEAGLFPGINYYLSCWYKRSELGIRVAIFFSAAAISGSFGGLLAAAIEQMDGVGGKAGWAWIFILEGAFTVLFGIASFWFVYDFPADAKFLTEPERARVIRRLVADNQSVGQEHFSWPILRSALLDWKMYLGALIYSGITTPLYSFSIFLPSIIQDLGWSTSVVQTQLYSVPPYVAAALLTVAVGYLSDRTRTRGIYNLASSIIGVAGFIMLIASKSPGVKYGGTFLGAIGIYPCISNTITWVANNVEGSYRRGVILGFVIGWGNLNGIVSSNIYFSAPTYFEGHGVVLGFMAVFLFGGSALMMLLLNLENARRQRGERDAWVEGKDEKKIRDMGDQRPDFIYTL</sequence>
<dbReference type="PROSITE" id="PS50850">
    <property type="entry name" value="MFS"/>
    <property type="match status" value="1"/>
</dbReference>
<dbReference type="InterPro" id="IPR020846">
    <property type="entry name" value="MFS_dom"/>
</dbReference>
<evidence type="ECO:0000256" key="4">
    <source>
        <dbReference type="ARBA" id="ARBA00022989"/>
    </source>
</evidence>
<evidence type="ECO:0000256" key="1">
    <source>
        <dbReference type="ARBA" id="ARBA00004141"/>
    </source>
</evidence>
<dbReference type="AlphaFoldDB" id="A0AA40K0K9"/>
<proteinExistence type="predicted"/>
<feature type="transmembrane region" description="Helical" evidence="6">
    <location>
        <begin position="173"/>
        <end position="194"/>
    </location>
</feature>
<feature type="transmembrane region" description="Helical" evidence="6">
    <location>
        <begin position="39"/>
        <end position="60"/>
    </location>
</feature>
<feature type="transmembrane region" description="Helical" evidence="6">
    <location>
        <begin position="342"/>
        <end position="361"/>
    </location>
</feature>
<feature type="transmembrane region" description="Helical" evidence="6">
    <location>
        <begin position="403"/>
        <end position="423"/>
    </location>
</feature>
<dbReference type="FunFam" id="1.20.1250.20:FF:000068">
    <property type="entry name" value="MFS general substrate transporter"/>
    <property type="match status" value="1"/>
</dbReference>
<protein>
    <submittedName>
        <fullName evidence="8">Major facilitator superfamily transporter</fullName>
    </submittedName>
</protein>
<feature type="transmembrane region" description="Helical" evidence="6">
    <location>
        <begin position="435"/>
        <end position="456"/>
    </location>
</feature>
<feature type="transmembrane region" description="Helical" evidence="6">
    <location>
        <begin position="114"/>
        <end position="135"/>
    </location>
</feature>
<feature type="transmembrane region" description="Helical" evidence="6">
    <location>
        <begin position="373"/>
        <end position="391"/>
    </location>
</feature>
<dbReference type="PANTHER" id="PTHR43791">
    <property type="entry name" value="PERMEASE-RELATED"/>
    <property type="match status" value="1"/>
</dbReference>
<dbReference type="EMBL" id="JAUKUD010000006">
    <property type="protein sequence ID" value="KAK0741539.1"/>
    <property type="molecule type" value="Genomic_DNA"/>
</dbReference>
<keyword evidence="9" id="KW-1185">Reference proteome</keyword>
<dbReference type="InterPro" id="IPR036259">
    <property type="entry name" value="MFS_trans_sf"/>
</dbReference>
<keyword evidence="3 6" id="KW-0812">Transmembrane</keyword>
<keyword evidence="2" id="KW-0813">Transport</keyword>
<evidence type="ECO:0000259" key="7">
    <source>
        <dbReference type="PROSITE" id="PS50850"/>
    </source>
</evidence>
<organism evidence="8 9">
    <name type="scientific">Schizothecium vesticola</name>
    <dbReference type="NCBI Taxonomy" id="314040"/>
    <lineage>
        <taxon>Eukaryota</taxon>
        <taxon>Fungi</taxon>
        <taxon>Dikarya</taxon>
        <taxon>Ascomycota</taxon>
        <taxon>Pezizomycotina</taxon>
        <taxon>Sordariomycetes</taxon>
        <taxon>Sordariomycetidae</taxon>
        <taxon>Sordariales</taxon>
        <taxon>Schizotheciaceae</taxon>
        <taxon>Schizothecium</taxon>
    </lineage>
</organism>
<dbReference type="Gene3D" id="1.20.1250.20">
    <property type="entry name" value="MFS general substrate transporter like domains"/>
    <property type="match status" value="2"/>
</dbReference>
<evidence type="ECO:0000256" key="2">
    <source>
        <dbReference type="ARBA" id="ARBA00022448"/>
    </source>
</evidence>
<keyword evidence="4 6" id="KW-1133">Transmembrane helix</keyword>
<feature type="transmembrane region" description="Helical" evidence="6">
    <location>
        <begin position="206"/>
        <end position="229"/>
    </location>
</feature>
<keyword evidence="5 6" id="KW-0472">Membrane</keyword>
<accession>A0AA40K0K9</accession>
<gene>
    <name evidence="8" type="ORF">B0T18DRAFT_331790</name>
</gene>
<dbReference type="FunFam" id="1.20.1250.20:FF:000034">
    <property type="entry name" value="MFS general substrate transporter"/>
    <property type="match status" value="1"/>
</dbReference>
<evidence type="ECO:0000256" key="5">
    <source>
        <dbReference type="ARBA" id="ARBA00023136"/>
    </source>
</evidence>
<feature type="transmembrane region" description="Helical" evidence="6">
    <location>
        <begin position="276"/>
        <end position="298"/>
    </location>
</feature>
<comment type="subcellular location">
    <subcellularLocation>
        <location evidence="1">Membrane</location>
        <topology evidence="1">Multi-pass membrane protein</topology>
    </subcellularLocation>
</comment>
<evidence type="ECO:0000256" key="6">
    <source>
        <dbReference type="SAM" id="Phobius"/>
    </source>
</evidence>
<dbReference type="Proteomes" id="UP001172155">
    <property type="component" value="Unassembled WGS sequence"/>
</dbReference>
<dbReference type="PANTHER" id="PTHR43791:SF19">
    <property type="entry name" value="TRANSPORTER, PUTATIVE (AFU_ORTHOLOGUE AFUA_1G01812)-RELATED"/>
    <property type="match status" value="1"/>
</dbReference>
<evidence type="ECO:0000313" key="8">
    <source>
        <dbReference type="EMBL" id="KAK0741539.1"/>
    </source>
</evidence>
<feature type="transmembrane region" description="Helical" evidence="6">
    <location>
        <begin position="141"/>
        <end position="161"/>
    </location>
</feature>
<dbReference type="GO" id="GO:0022857">
    <property type="term" value="F:transmembrane transporter activity"/>
    <property type="evidence" value="ECO:0007669"/>
    <property type="project" value="InterPro"/>
</dbReference>
<reference evidence="8" key="1">
    <citation type="submission" date="2023-06" db="EMBL/GenBank/DDBJ databases">
        <title>Genome-scale phylogeny and comparative genomics of the fungal order Sordariales.</title>
        <authorList>
            <consortium name="Lawrence Berkeley National Laboratory"/>
            <person name="Hensen N."/>
            <person name="Bonometti L."/>
            <person name="Westerberg I."/>
            <person name="Brannstrom I.O."/>
            <person name="Guillou S."/>
            <person name="Cros-Aarteil S."/>
            <person name="Calhoun S."/>
            <person name="Haridas S."/>
            <person name="Kuo A."/>
            <person name="Mondo S."/>
            <person name="Pangilinan J."/>
            <person name="Riley R."/>
            <person name="LaButti K."/>
            <person name="Andreopoulos B."/>
            <person name="Lipzen A."/>
            <person name="Chen C."/>
            <person name="Yanf M."/>
            <person name="Daum C."/>
            <person name="Ng V."/>
            <person name="Clum A."/>
            <person name="Steindorff A."/>
            <person name="Ohm R."/>
            <person name="Martin F."/>
            <person name="Silar P."/>
            <person name="Natvig D."/>
            <person name="Lalanne C."/>
            <person name="Gautier V."/>
            <person name="Ament-velasquez S.L."/>
            <person name="Kruys A."/>
            <person name="Hutchinson M.I."/>
            <person name="Powell A.J."/>
            <person name="Barry K."/>
            <person name="Miller A.N."/>
            <person name="Grigoriev I.V."/>
            <person name="Debuchy R."/>
            <person name="Gladieux P."/>
            <person name="Thoren M.H."/>
            <person name="Johannesson H."/>
        </authorList>
    </citation>
    <scope>NUCLEOTIDE SEQUENCE</scope>
    <source>
        <strain evidence="8">SMH3187-1</strain>
    </source>
</reference>
<dbReference type="SUPFAM" id="SSF103473">
    <property type="entry name" value="MFS general substrate transporter"/>
    <property type="match status" value="1"/>
</dbReference>
<dbReference type="InterPro" id="IPR011701">
    <property type="entry name" value="MFS"/>
</dbReference>
<dbReference type="GO" id="GO:0016020">
    <property type="term" value="C:membrane"/>
    <property type="evidence" value="ECO:0007669"/>
    <property type="project" value="UniProtKB-SubCell"/>
</dbReference>
<evidence type="ECO:0000313" key="9">
    <source>
        <dbReference type="Proteomes" id="UP001172155"/>
    </source>
</evidence>
<feature type="transmembrane region" description="Helical" evidence="6">
    <location>
        <begin position="318"/>
        <end position="335"/>
    </location>
</feature>
<comment type="caution">
    <text evidence="8">The sequence shown here is derived from an EMBL/GenBank/DDBJ whole genome shotgun (WGS) entry which is preliminary data.</text>
</comment>
<evidence type="ECO:0000256" key="3">
    <source>
        <dbReference type="ARBA" id="ARBA00022692"/>
    </source>
</evidence>
<dbReference type="Pfam" id="PF07690">
    <property type="entry name" value="MFS_1"/>
    <property type="match status" value="1"/>
</dbReference>
<name>A0AA40K0K9_9PEZI</name>
<feature type="domain" description="Major facilitator superfamily (MFS) profile" evidence="7">
    <location>
        <begin position="47"/>
        <end position="463"/>
    </location>
</feature>